<feature type="compositionally biased region" description="Basic and acidic residues" evidence="10">
    <location>
        <begin position="1028"/>
        <end position="1037"/>
    </location>
</feature>
<evidence type="ECO:0000313" key="15">
    <source>
        <dbReference type="Proteomes" id="UP000663720"/>
    </source>
</evidence>
<evidence type="ECO:0000256" key="2">
    <source>
        <dbReference type="ARBA" id="ARBA00022475"/>
    </source>
</evidence>
<feature type="domain" description="HAMP" evidence="13">
    <location>
        <begin position="597"/>
        <end position="649"/>
    </location>
</feature>
<reference evidence="14" key="1">
    <citation type="journal article" date="2021" name="Microb. Physiol.">
        <title>Proteogenomic Insights into the Physiology of Marine, Sulfate-Reducing, Filamentous Desulfonema limicola and Desulfonema magnum.</title>
        <authorList>
            <person name="Schnaars V."/>
            <person name="Wohlbrand L."/>
            <person name="Scheve S."/>
            <person name="Hinrichs C."/>
            <person name="Reinhardt R."/>
            <person name="Rabus R."/>
        </authorList>
    </citation>
    <scope>NUCLEOTIDE SEQUENCE</scope>
    <source>
        <strain evidence="14">5ac10</strain>
    </source>
</reference>
<dbReference type="InterPro" id="IPR033479">
    <property type="entry name" value="dCache_1"/>
</dbReference>
<dbReference type="SMART" id="SM00304">
    <property type="entry name" value="HAMP"/>
    <property type="match status" value="2"/>
</dbReference>
<dbReference type="GO" id="GO:0016301">
    <property type="term" value="F:kinase activity"/>
    <property type="evidence" value="ECO:0007669"/>
    <property type="project" value="UniProtKB-KW"/>
</dbReference>
<evidence type="ECO:0000256" key="11">
    <source>
        <dbReference type="SAM" id="Phobius"/>
    </source>
</evidence>
<dbReference type="GO" id="GO:0007165">
    <property type="term" value="P:signal transduction"/>
    <property type="evidence" value="ECO:0007669"/>
    <property type="project" value="UniProtKB-KW"/>
</dbReference>
<dbReference type="Gene3D" id="1.10.287.950">
    <property type="entry name" value="Methyl-accepting chemotaxis protein"/>
    <property type="match status" value="1"/>
</dbReference>
<sequence>MFSLKNIKMKPKMICLFVIAGIIPLIITGVWSGIQATDALMNKSYDQLMAIREIKKKQVESFFSECMADTDILINTVEGFRKAGFEKFEAVQEIKKAQIENYFKRVIADINTISTSEDVFNLYNKLFQYHNNMETGSGDSLNVSSEAYIQIYEQYGKNLDHYIKSYGYQDSFLMCAAHGHVMFSTSGGKELGTNLKTGPYKNEGLADLWKRVIETKGMVIKDFSLHMGQQAAFIGIPVYEEAEKIIGVVALQIPAQAINEIVNKRSGMGKTGETYLVGRQNNTNLYMSDRVIKQGRIGEQREGDYIDKALSGQSGSTVTKGSTGILEITAYTPLDIPGINWAVISTISFEETVSPKHEGQNEDYFTSYIKKYGYHDLFLIHTQGDIFYSVNKKKEFGTNMLTGRYADSGLGKLFKKVIASKKYEFEDFKPYEPLNNEPAAFIAQPVLYKGEIQMVIALQLSIENINSIMHQRQGMGKTGESYLVGPDKLMRSDSFLDPVNFSVKASFANPLSGSADTRGTREALLGKSDTMIILDYNKKSVLSAYTPVSFNETTWALLVEIHESEVKMPVKNLIISICIAGIIITVFVAVFAYFFAKGLALPIARSVEFTKALALGDFNADINIDQEDEIGIMVKSLKDMKLRIKNVLDETKSLISSVRQGKLDARGSTKDFSGGWQELVTEINNLINAFIQPIDLTARYIDRISKGDIPETIQDQYKGDFNIIINNLNILIQSMNDITLLAEDMASGNLTVKTKERSSRDNLMQALNFMIKKVNEVVVNVKISADNVSSGSREMSSASIIMSEGNSEQAAASEEASASMEQMSATARQNADNAAQTEKIALQSAKDAAQGKDAVVQTVAAMKKIAEKISVVEEIARQTNLLALNAAIEAARAGEQGKGFAVVASEVRELAEQSKEAAKEIGSLSQSSVEIAEKAGEMLAKLAPDIQKTSELVQEISMASDEQSRGAEQVNKAIQQLDRVNQQNASTSEEVASTAEELSAQAEYLKNIVNFFKTSSNEHQNQSSIYDKNQEILENKNKKPSSPDMKHVSAKKHEKGFDINLNKDIHDDRFDFEYEKY</sequence>
<evidence type="ECO:0000259" key="12">
    <source>
        <dbReference type="PROSITE" id="PS50111"/>
    </source>
</evidence>
<dbReference type="SMART" id="SM00283">
    <property type="entry name" value="MA"/>
    <property type="match status" value="1"/>
</dbReference>
<dbReference type="GO" id="GO:0004888">
    <property type="term" value="F:transmembrane signaling receptor activity"/>
    <property type="evidence" value="ECO:0007669"/>
    <property type="project" value="TreeGrafter"/>
</dbReference>
<comment type="subcellular location">
    <subcellularLocation>
        <location evidence="1">Cell membrane</location>
        <topology evidence="1">Multi-pass membrane protein</topology>
    </subcellularLocation>
</comment>
<feature type="domain" description="Methyl-accepting transducer" evidence="12">
    <location>
        <begin position="784"/>
        <end position="999"/>
    </location>
</feature>
<dbReference type="Proteomes" id="UP000663720">
    <property type="component" value="Chromosome"/>
</dbReference>
<evidence type="ECO:0000256" key="6">
    <source>
        <dbReference type="ARBA" id="ARBA00023136"/>
    </source>
</evidence>
<evidence type="ECO:0000256" key="8">
    <source>
        <dbReference type="PROSITE-ProRule" id="PRU00284"/>
    </source>
</evidence>
<keyword evidence="3" id="KW-0145">Chemotaxis</keyword>
<feature type="coiled-coil region" evidence="9">
    <location>
        <begin position="970"/>
        <end position="997"/>
    </location>
</feature>
<dbReference type="Pfam" id="PF02743">
    <property type="entry name" value="dCache_1"/>
    <property type="match status" value="1"/>
</dbReference>
<keyword evidence="9" id="KW-0175">Coiled coil</keyword>
<dbReference type="Gene3D" id="1.20.120.1530">
    <property type="match status" value="1"/>
</dbReference>
<dbReference type="KEGG" id="dli:dnl_63760"/>
<dbReference type="Pfam" id="PF00015">
    <property type="entry name" value="MCPsignal"/>
    <property type="match status" value="1"/>
</dbReference>
<dbReference type="CDD" id="cd06225">
    <property type="entry name" value="HAMP"/>
    <property type="match status" value="1"/>
</dbReference>
<dbReference type="CDD" id="cd18774">
    <property type="entry name" value="PDC2_HK_sensor"/>
    <property type="match status" value="1"/>
</dbReference>
<organism evidence="14 15">
    <name type="scientific">Desulfonema limicola</name>
    <dbReference type="NCBI Taxonomy" id="45656"/>
    <lineage>
        <taxon>Bacteria</taxon>
        <taxon>Pseudomonadati</taxon>
        <taxon>Thermodesulfobacteriota</taxon>
        <taxon>Desulfobacteria</taxon>
        <taxon>Desulfobacterales</taxon>
        <taxon>Desulfococcaceae</taxon>
        <taxon>Desulfonema</taxon>
    </lineage>
</organism>
<keyword evidence="5 11" id="KW-1133">Transmembrane helix</keyword>
<protein>
    <submittedName>
        <fullName evidence="14">Two component system response regulator/histidine kinase CheA-like, Hpt and CheW-like domains-containing</fullName>
    </submittedName>
</protein>
<keyword evidence="6 11" id="KW-0472">Membrane</keyword>
<evidence type="ECO:0000256" key="3">
    <source>
        <dbReference type="ARBA" id="ARBA00022500"/>
    </source>
</evidence>
<feature type="region of interest" description="Disordered" evidence="10">
    <location>
        <begin position="1019"/>
        <end position="1053"/>
    </location>
</feature>
<evidence type="ECO:0000256" key="4">
    <source>
        <dbReference type="ARBA" id="ARBA00022692"/>
    </source>
</evidence>
<dbReference type="CDD" id="cd11386">
    <property type="entry name" value="MCP_signal"/>
    <property type="match status" value="1"/>
</dbReference>
<dbReference type="InterPro" id="IPR003660">
    <property type="entry name" value="HAMP_dom"/>
</dbReference>
<evidence type="ECO:0000313" key="14">
    <source>
        <dbReference type="EMBL" id="QTA83950.1"/>
    </source>
</evidence>
<dbReference type="AlphaFoldDB" id="A0A975BF66"/>
<dbReference type="PANTHER" id="PTHR43531">
    <property type="entry name" value="PROTEIN ICFG"/>
    <property type="match status" value="1"/>
</dbReference>
<dbReference type="PROSITE" id="PS50885">
    <property type="entry name" value="HAMP"/>
    <property type="match status" value="1"/>
</dbReference>
<evidence type="ECO:0000259" key="13">
    <source>
        <dbReference type="PROSITE" id="PS50885"/>
    </source>
</evidence>
<feature type="transmembrane region" description="Helical" evidence="11">
    <location>
        <begin position="573"/>
        <end position="596"/>
    </location>
</feature>
<feature type="region of interest" description="Disordered" evidence="10">
    <location>
        <begin position="801"/>
        <end position="835"/>
    </location>
</feature>
<keyword evidence="2" id="KW-1003">Cell membrane</keyword>
<dbReference type="Gene3D" id="3.30.450.20">
    <property type="entry name" value="PAS domain"/>
    <property type="match status" value="2"/>
</dbReference>
<keyword evidence="14" id="KW-0418">Kinase</keyword>
<dbReference type="PROSITE" id="PS50111">
    <property type="entry name" value="CHEMOTAXIS_TRANSDUC_2"/>
    <property type="match status" value="1"/>
</dbReference>
<evidence type="ECO:0000256" key="10">
    <source>
        <dbReference type="SAM" id="MobiDB-lite"/>
    </source>
</evidence>
<keyword evidence="4 11" id="KW-0812">Transmembrane</keyword>
<keyword evidence="14" id="KW-0808">Transferase</keyword>
<comment type="similarity">
    <text evidence="7">Belongs to the methyl-accepting chemotaxis (MCP) protein family.</text>
</comment>
<evidence type="ECO:0000256" key="1">
    <source>
        <dbReference type="ARBA" id="ARBA00004651"/>
    </source>
</evidence>
<dbReference type="GO" id="GO:0006935">
    <property type="term" value="P:chemotaxis"/>
    <property type="evidence" value="ECO:0007669"/>
    <property type="project" value="UniProtKB-KW"/>
</dbReference>
<evidence type="ECO:0000256" key="5">
    <source>
        <dbReference type="ARBA" id="ARBA00022989"/>
    </source>
</evidence>
<dbReference type="EMBL" id="CP061799">
    <property type="protein sequence ID" value="QTA83950.1"/>
    <property type="molecule type" value="Genomic_DNA"/>
</dbReference>
<gene>
    <name evidence="14" type="ORF">dnl_63760</name>
</gene>
<dbReference type="Pfam" id="PF00672">
    <property type="entry name" value="HAMP"/>
    <property type="match status" value="1"/>
</dbReference>
<name>A0A975BF66_9BACT</name>
<dbReference type="PANTHER" id="PTHR43531:SF11">
    <property type="entry name" value="METHYL-ACCEPTING CHEMOTAXIS PROTEIN 3"/>
    <property type="match status" value="1"/>
</dbReference>
<dbReference type="RefSeq" id="WP_207689728.1">
    <property type="nucleotide sequence ID" value="NZ_CP061799.1"/>
</dbReference>
<proteinExistence type="inferred from homology"/>
<evidence type="ECO:0000256" key="7">
    <source>
        <dbReference type="ARBA" id="ARBA00029447"/>
    </source>
</evidence>
<dbReference type="InterPro" id="IPR051310">
    <property type="entry name" value="MCP_chemotaxis"/>
</dbReference>
<dbReference type="SUPFAM" id="SSF58104">
    <property type="entry name" value="Methyl-accepting chemotaxis protein (MCP) signaling domain"/>
    <property type="match status" value="1"/>
</dbReference>
<keyword evidence="15" id="KW-1185">Reference proteome</keyword>
<evidence type="ECO:0000256" key="9">
    <source>
        <dbReference type="SAM" id="Coils"/>
    </source>
</evidence>
<dbReference type="FunFam" id="1.10.287.950:FF:000001">
    <property type="entry name" value="Methyl-accepting chemotaxis sensory transducer"/>
    <property type="match status" value="1"/>
</dbReference>
<feature type="compositionally biased region" description="Polar residues" evidence="10">
    <location>
        <begin position="826"/>
        <end position="835"/>
    </location>
</feature>
<feature type="compositionally biased region" description="Low complexity" evidence="10">
    <location>
        <begin position="807"/>
        <end position="825"/>
    </location>
</feature>
<dbReference type="Pfam" id="PF18947">
    <property type="entry name" value="HAMP_2"/>
    <property type="match status" value="1"/>
</dbReference>
<accession>A0A975BF66</accession>
<dbReference type="InterPro" id="IPR004089">
    <property type="entry name" value="MCPsignal_dom"/>
</dbReference>
<dbReference type="GO" id="GO:0005886">
    <property type="term" value="C:plasma membrane"/>
    <property type="evidence" value="ECO:0007669"/>
    <property type="project" value="UniProtKB-SubCell"/>
</dbReference>
<keyword evidence="8" id="KW-0807">Transducer</keyword>